<evidence type="ECO:0000313" key="1">
    <source>
        <dbReference type="EMBL" id="GBN16519.1"/>
    </source>
</evidence>
<organism evidence="2 3">
    <name type="scientific">Araneus ventricosus</name>
    <name type="common">Orbweaver spider</name>
    <name type="synonym">Epeira ventricosa</name>
    <dbReference type="NCBI Taxonomy" id="182803"/>
    <lineage>
        <taxon>Eukaryota</taxon>
        <taxon>Metazoa</taxon>
        <taxon>Ecdysozoa</taxon>
        <taxon>Arthropoda</taxon>
        <taxon>Chelicerata</taxon>
        <taxon>Arachnida</taxon>
        <taxon>Araneae</taxon>
        <taxon>Araneomorphae</taxon>
        <taxon>Entelegynae</taxon>
        <taxon>Araneoidea</taxon>
        <taxon>Araneidae</taxon>
        <taxon>Araneus</taxon>
    </lineage>
</organism>
<keyword evidence="3" id="KW-1185">Reference proteome</keyword>
<dbReference type="EMBL" id="BGPR01006162">
    <property type="protein sequence ID" value="GBN16534.1"/>
    <property type="molecule type" value="Genomic_DNA"/>
</dbReference>
<protein>
    <submittedName>
        <fullName evidence="2">Uncharacterized protein</fullName>
    </submittedName>
</protein>
<dbReference type="AlphaFoldDB" id="A0A4Y2LPY3"/>
<sequence length="116" mass="13097">MIENTWEGVIKRPSLLPRRSFGRKGLSNVTLMSLRQYPVEPIVNEIASLAKIMGLEVDNDIDELVEDHSQGLTNEELTEFHCISQQEVVEESLSNEEEVTAKQQSSGAIREMLKVL</sequence>
<dbReference type="EMBL" id="BGPR01006160">
    <property type="protein sequence ID" value="GBN16519.1"/>
    <property type="molecule type" value="Genomic_DNA"/>
</dbReference>
<comment type="caution">
    <text evidence="2">The sequence shown here is derived from an EMBL/GenBank/DDBJ whole genome shotgun (WGS) entry which is preliminary data.</text>
</comment>
<reference evidence="2 3" key="1">
    <citation type="journal article" date="2019" name="Sci. Rep.">
        <title>Orb-weaving spider Araneus ventricosus genome elucidates the spidroin gene catalogue.</title>
        <authorList>
            <person name="Kono N."/>
            <person name="Nakamura H."/>
            <person name="Ohtoshi R."/>
            <person name="Moran D.A.P."/>
            <person name="Shinohara A."/>
            <person name="Yoshida Y."/>
            <person name="Fujiwara M."/>
            <person name="Mori M."/>
            <person name="Tomita M."/>
            <person name="Arakawa K."/>
        </authorList>
    </citation>
    <scope>NUCLEOTIDE SEQUENCE [LARGE SCALE GENOMIC DNA]</scope>
</reference>
<proteinExistence type="predicted"/>
<accession>A0A4Y2LPY3</accession>
<dbReference type="Proteomes" id="UP000499080">
    <property type="component" value="Unassembled WGS sequence"/>
</dbReference>
<name>A0A4Y2LPY3_ARAVE</name>
<evidence type="ECO:0000313" key="2">
    <source>
        <dbReference type="EMBL" id="GBN16534.1"/>
    </source>
</evidence>
<evidence type="ECO:0000313" key="3">
    <source>
        <dbReference type="Proteomes" id="UP000499080"/>
    </source>
</evidence>
<dbReference type="OrthoDB" id="7422307at2759"/>
<gene>
    <name evidence="2" type="ORF">AVEN_64218_1</name>
    <name evidence="1" type="ORF">AVEN_82082_1</name>
</gene>